<dbReference type="AlphaFoldDB" id="D5QI20"/>
<dbReference type="EMBL" id="ADTV01000055">
    <property type="protein sequence ID" value="EFG83268.1"/>
    <property type="molecule type" value="Genomic_DNA"/>
</dbReference>
<evidence type="ECO:0000313" key="1">
    <source>
        <dbReference type="EMBL" id="EFG83268.1"/>
    </source>
</evidence>
<evidence type="ECO:0000313" key="2">
    <source>
        <dbReference type="Proteomes" id="UP000006468"/>
    </source>
</evidence>
<accession>D5QI20</accession>
<organism evidence="1 2">
    <name type="scientific">Novacetimonas hansenii ATCC 23769</name>
    <dbReference type="NCBI Taxonomy" id="714995"/>
    <lineage>
        <taxon>Bacteria</taxon>
        <taxon>Pseudomonadati</taxon>
        <taxon>Pseudomonadota</taxon>
        <taxon>Alphaproteobacteria</taxon>
        <taxon>Acetobacterales</taxon>
        <taxon>Acetobacteraceae</taxon>
        <taxon>Novacetimonas</taxon>
    </lineage>
</organism>
<gene>
    <name evidence="1" type="ORF">GXY_14003</name>
</gene>
<sequence>MQAHAHMPVSCCGSTGGVSPMGQANIAVPP</sequence>
<dbReference type="HOGENOM" id="CLU_3404072_0_0_5"/>
<reference evidence="1 2" key="1">
    <citation type="journal article" date="2010" name="J. Bacteriol.">
        <title>Genome sequence of a cellulose-producing bacterium, Gluconacetobacter hansenii ATCC 23769.</title>
        <authorList>
            <person name="Iyer P.R."/>
            <person name="Geib S.M."/>
            <person name="Catchmark J."/>
            <person name="Kao T.H."/>
            <person name="Tien M."/>
        </authorList>
    </citation>
    <scope>NUCLEOTIDE SEQUENCE [LARGE SCALE GENOMIC DNA]</scope>
    <source>
        <strain evidence="1 2">ATCC 23769</strain>
    </source>
</reference>
<dbReference type="Proteomes" id="UP000006468">
    <property type="component" value="Chromosome"/>
</dbReference>
<protein>
    <submittedName>
        <fullName evidence="1">Uncharacterized protein</fullName>
    </submittedName>
</protein>
<proteinExistence type="predicted"/>
<comment type="caution">
    <text evidence="1">The sequence shown here is derived from an EMBL/GenBank/DDBJ whole genome shotgun (WGS) entry which is preliminary data.</text>
</comment>
<name>D5QI20_NOVHA</name>